<dbReference type="RefSeq" id="WP_158765540.1">
    <property type="nucleotide sequence ID" value="NZ_CP047045.1"/>
</dbReference>
<organism evidence="2 3">
    <name type="scientific">Terricaulis silvestris</name>
    <dbReference type="NCBI Taxonomy" id="2686094"/>
    <lineage>
        <taxon>Bacteria</taxon>
        <taxon>Pseudomonadati</taxon>
        <taxon>Pseudomonadota</taxon>
        <taxon>Alphaproteobacteria</taxon>
        <taxon>Caulobacterales</taxon>
        <taxon>Caulobacteraceae</taxon>
        <taxon>Terricaulis</taxon>
    </lineage>
</organism>
<evidence type="ECO:0000313" key="3">
    <source>
        <dbReference type="Proteomes" id="UP000431269"/>
    </source>
</evidence>
<dbReference type="InterPro" id="IPR018968">
    <property type="entry name" value="Phasin"/>
</dbReference>
<reference evidence="3" key="1">
    <citation type="submission" date="2019-12" db="EMBL/GenBank/DDBJ databases">
        <title>Complete genome of Terracaulis silvestris 0127_4.</title>
        <authorList>
            <person name="Vieira S."/>
            <person name="Riedel T."/>
            <person name="Sproer C."/>
            <person name="Pascual J."/>
            <person name="Boedeker C."/>
            <person name="Overmann J."/>
        </authorList>
    </citation>
    <scope>NUCLEOTIDE SEQUENCE [LARGE SCALE GENOMIC DNA]</scope>
    <source>
        <strain evidence="3">0127_4</strain>
    </source>
</reference>
<gene>
    <name evidence="2" type="ORF">DSM104635_01435</name>
</gene>
<name>A0A6I6MHZ0_9CAUL</name>
<dbReference type="Pfam" id="PF09361">
    <property type="entry name" value="Phasin_2"/>
    <property type="match status" value="1"/>
</dbReference>
<proteinExistence type="predicted"/>
<dbReference type="AlphaFoldDB" id="A0A6I6MHZ0"/>
<dbReference type="NCBIfam" id="TIGR01841">
    <property type="entry name" value="phasin"/>
    <property type="match status" value="1"/>
</dbReference>
<sequence length="152" mass="16270">MATAKTATKAAKSATEAFETFTSTSSETVRENMERAQAALSEASSFGKQNVEAWVASAAVAQKGFETISARTVAFQKEALEKNVAAAKALMTSKSVQEFVEKQNDFAKSSFEAYVAELTSVSELFQGVAKEAFAPINDRVNAVGQLIQTAQR</sequence>
<dbReference type="EMBL" id="CP047045">
    <property type="protein sequence ID" value="QGZ94615.1"/>
    <property type="molecule type" value="Genomic_DNA"/>
</dbReference>
<dbReference type="Proteomes" id="UP000431269">
    <property type="component" value="Chromosome"/>
</dbReference>
<evidence type="ECO:0000259" key="1">
    <source>
        <dbReference type="Pfam" id="PF09361"/>
    </source>
</evidence>
<keyword evidence="3" id="KW-1185">Reference proteome</keyword>
<protein>
    <submittedName>
        <fullName evidence="2">Phasin</fullName>
    </submittedName>
</protein>
<evidence type="ECO:0000313" key="2">
    <source>
        <dbReference type="EMBL" id="QGZ94615.1"/>
    </source>
</evidence>
<accession>A0A6I6MHZ0</accession>
<dbReference type="InterPro" id="IPR010127">
    <property type="entry name" value="Phasin_subfam-1"/>
</dbReference>
<feature type="domain" description="Phasin" evidence="1">
    <location>
        <begin position="43"/>
        <end position="140"/>
    </location>
</feature>
<dbReference type="KEGG" id="tsv:DSM104635_01435"/>